<organism evidence="1 2">
    <name type="scientific">Ohtaekwangia koreensis</name>
    <dbReference type="NCBI Taxonomy" id="688867"/>
    <lineage>
        <taxon>Bacteria</taxon>
        <taxon>Pseudomonadati</taxon>
        <taxon>Bacteroidota</taxon>
        <taxon>Cytophagia</taxon>
        <taxon>Cytophagales</taxon>
        <taxon>Fulvivirgaceae</taxon>
        <taxon>Ohtaekwangia</taxon>
    </lineage>
</organism>
<protein>
    <submittedName>
        <fullName evidence="1">Uncharacterized protein</fullName>
    </submittedName>
</protein>
<sequence>MFFTRAIAVQDCLKIFYFQVKEIIEHVNMLKISEVLVKRDLMQ</sequence>
<gene>
    <name evidence="1" type="ORF">SAMN05660236_4861</name>
</gene>
<dbReference type="AlphaFoldDB" id="A0A1T5MAB9"/>
<evidence type="ECO:0000313" key="2">
    <source>
        <dbReference type="Proteomes" id="UP000190961"/>
    </source>
</evidence>
<accession>A0A1T5MAB9</accession>
<evidence type="ECO:0000313" key="1">
    <source>
        <dbReference type="EMBL" id="SKC85196.1"/>
    </source>
</evidence>
<proteinExistence type="predicted"/>
<keyword evidence="2" id="KW-1185">Reference proteome</keyword>
<name>A0A1T5MAB9_9BACT</name>
<dbReference type="EMBL" id="FUZU01000004">
    <property type="protein sequence ID" value="SKC85196.1"/>
    <property type="molecule type" value="Genomic_DNA"/>
</dbReference>
<dbReference type="Proteomes" id="UP000190961">
    <property type="component" value="Unassembled WGS sequence"/>
</dbReference>
<reference evidence="1 2" key="1">
    <citation type="submission" date="2017-02" db="EMBL/GenBank/DDBJ databases">
        <authorList>
            <person name="Peterson S.W."/>
        </authorList>
    </citation>
    <scope>NUCLEOTIDE SEQUENCE [LARGE SCALE GENOMIC DNA]</scope>
    <source>
        <strain evidence="1 2">DSM 25262</strain>
    </source>
</reference>